<name>A0ABW7YRI1_9ACTN</name>
<evidence type="ECO:0000313" key="2">
    <source>
        <dbReference type="EMBL" id="MFI6497924.1"/>
    </source>
</evidence>
<gene>
    <name evidence="2" type="ORF">ACIBG2_11090</name>
</gene>
<feature type="region of interest" description="Disordered" evidence="1">
    <location>
        <begin position="1"/>
        <end position="54"/>
    </location>
</feature>
<feature type="compositionally biased region" description="Basic and acidic residues" evidence="1">
    <location>
        <begin position="35"/>
        <end position="52"/>
    </location>
</feature>
<keyword evidence="3" id="KW-1185">Reference proteome</keyword>
<protein>
    <recommendedName>
        <fullName evidence="4">Band 7 domain-containing protein</fullName>
    </recommendedName>
</protein>
<dbReference type="EMBL" id="JBITGY010000003">
    <property type="protein sequence ID" value="MFI6497924.1"/>
    <property type="molecule type" value="Genomic_DNA"/>
</dbReference>
<organism evidence="2 3">
    <name type="scientific">Nonomuraea typhae</name>
    <dbReference type="NCBI Taxonomy" id="2603600"/>
    <lineage>
        <taxon>Bacteria</taxon>
        <taxon>Bacillati</taxon>
        <taxon>Actinomycetota</taxon>
        <taxon>Actinomycetes</taxon>
        <taxon>Streptosporangiales</taxon>
        <taxon>Streptosporangiaceae</taxon>
        <taxon>Nonomuraea</taxon>
    </lineage>
</organism>
<comment type="caution">
    <text evidence="2">The sequence shown here is derived from an EMBL/GenBank/DDBJ whole genome shotgun (WGS) entry which is preliminary data.</text>
</comment>
<reference evidence="2 3" key="1">
    <citation type="submission" date="2024-10" db="EMBL/GenBank/DDBJ databases">
        <title>The Natural Products Discovery Center: Release of the First 8490 Sequenced Strains for Exploring Actinobacteria Biosynthetic Diversity.</title>
        <authorList>
            <person name="Kalkreuter E."/>
            <person name="Kautsar S.A."/>
            <person name="Yang D."/>
            <person name="Bader C.D."/>
            <person name="Teijaro C.N."/>
            <person name="Fluegel L."/>
            <person name="Davis C.M."/>
            <person name="Simpson J.R."/>
            <person name="Lauterbach L."/>
            <person name="Steele A.D."/>
            <person name="Gui C."/>
            <person name="Meng S."/>
            <person name="Li G."/>
            <person name="Viehrig K."/>
            <person name="Ye F."/>
            <person name="Su P."/>
            <person name="Kiefer A.F."/>
            <person name="Nichols A."/>
            <person name="Cepeda A.J."/>
            <person name="Yan W."/>
            <person name="Fan B."/>
            <person name="Jiang Y."/>
            <person name="Adhikari A."/>
            <person name="Zheng C.-J."/>
            <person name="Schuster L."/>
            <person name="Cowan T.M."/>
            <person name="Smanski M.J."/>
            <person name="Chevrette M.G."/>
            <person name="De Carvalho L.P.S."/>
            <person name="Shen B."/>
        </authorList>
    </citation>
    <scope>NUCLEOTIDE SEQUENCE [LARGE SCALE GENOMIC DNA]</scope>
    <source>
        <strain evidence="2 3">NPDC050545</strain>
    </source>
</reference>
<proteinExistence type="predicted"/>
<dbReference type="Proteomes" id="UP001612741">
    <property type="component" value="Unassembled WGS sequence"/>
</dbReference>
<evidence type="ECO:0008006" key="4">
    <source>
        <dbReference type="Google" id="ProtNLM"/>
    </source>
</evidence>
<dbReference type="RefSeq" id="WP_397081184.1">
    <property type="nucleotide sequence ID" value="NZ_JBITGY010000003.1"/>
</dbReference>
<accession>A0ABW7YRI1</accession>
<evidence type="ECO:0000313" key="3">
    <source>
        <dbReference type="Proteomes" id="UP001612741"/>
    </source>
</evidence>
<sequence>MNQPMPPSEPAPQNPPVPVSPSDYPMPMNGPLPREAQHPGRARSENLPRDAAEGIWGPPSPPPAPLILSELPTATAGKTAIQPGRALLYSDDKGQVFHLAKPPGLFGRRYSWRFEVDLSDHYVTLHLEVPSRSKAAKFRLSIDVGWRVTDPVKIVASRIFDGNALVQSRIREAVTPICRGFDITQDAGLEQRLMDGFGGSQVQNYPQEGICLFRFAVQVSHDRRASGWMVAQADAHLEGQLEADGIRSLRRQVTSEDDLIMLLLHRAPDRVGDVIADIRKRKELSMQARIDLFDKLVSNDLIQEAEMDTIRKLIIEPIEGIAGAAPSGAFGIEQVGTRPARAIQSPQAADDEDVLPSQIVQGSVDNVTGWHPAPWQRGREE</sequence>
<feature type="compositionally biased region" description="Pro residues" evidence="1">
    <location>
        <begin position="1"/>
        <end position="19"/>
    </location>
</feature>
<evidence type="ECO:0000256" key="1">
    <source>
        <dbReference type="SAM" id="MobiDB-lite"/>
    </source>
</evidence>